<evidence type="ECO:0000313" key="1">
    <source>
        <dbReference type="EMBL" id="CAR99237.1"/>
    </source>
</evidence>
<dbReference type="CTD" id="68916896"/>
<dbReference type="GeneID" id="68916896"/>
<keyword evidence="2" id="KW-1185">Reference proteome</keyword>
<gene>
    <name evidence="1" type="ORF">CBG25405</name>
    <name evidence="1" type="ORF">CBG_25405</name>
</gene>
<dbReference type="EMBL" id="HE601507">
    <property type="protein sequence ID" value="CAR99237.1"/>
    <property type="molecule type" value="Genomic_DNA"/>
</dbReference>
<name>B6IH57_CAEBR</name>
<dbReference type="Proteomes" id="UP000008549">
    <property type="component" value="Unassembled WGS sequence"/>
</dbReference>
<dbReference type="HOGENOM" id="CLU_2186288_0_0_1"/>
<dbReference type="RefSeq" id="XP_045098802.1">
    <property type="nucleotide sequence ID" value="XM_045241254.1"/>
</dbReference>
<evidence type="ECO:0000313" key="2">
    <source>
        <dbReference type="Proteomes" id="UP000008549"/>
    </source>
</evidence>
<proteinExistence type="predicted"/>
<organism evidence="1 2">
    <name type="scientific">Caenorhabditis briggsae</name>
    <dbReference type="NCBI Taxonomy" id="6238"/>
    <lineage>
        <taxon>Eukaryota</taxon>
        <taxon>Metazoa</taxon>
        <taxon>Ecdysozoa</taxon>
        <taxon>Nematoda</taxon>
        <taxon>Chromadorea</taxon>
        <taxon>Rhabditida</taxon>
        <taxon>Rhabditina</taxon>
        <taxon>Rhabditomorpha</taxon>
        <taxon>Rhabditoidea</taxon>
        <taxon>Rhabditidae</taxon>
        <taxon>Peloderinae</taxon>
        <taxon>Caenorhabditis</taxon>
    </lineage>
</organism>
<dbReference type="InterPro" id="IPR027417">
    <property type="entry name" value="P-loop_NTPase"/>
</dbReference>
<dbReference type="AlphaFoldDB" id="B6IH57"/>
<dbReference type="Gene3D" id="3.40.50.300">
    <property type="entry name" value="P-loop containing nucleotide triphosphate hydrolases"/>
    <property type="match status" value="1"/>
</dbReference>
<reference evidence="1 2" key="1">
    <citation type="journal article" date="2003" name="PLoS Biol.">
        <title>The genome sequence of Caenorhabditis briggsae: a platform for comparative genomics.</title>
        <authorList>
            <person name="Stein L.D."/>
            <person name="Bao Z."/>
            <person name="Blasiar D."/>
            <person name="Blumenthal T."/>
            <person name="Brent M.R."/>
            <person name="Chen N."/>
            <person name="Chinwalla A."/>
            <person name="Clarke L."/>
            <person name="Clee C."/>
            <person name="Coghlan A."/>
            <person name="Coulson A."/>
            <person name="D'Eustachio P."/>
            <person name="Fitch D.H."/>
            <person name="Fulton L.A."/>
            <person name="Fulton R.E."/>
            <person name="Griffiths-Jones S."/>
            <person name="Harris T.W."/>
            <person name="Hillier L.W."/>
            <person name="Kamath R."/>
            <person name="Kuwabara P.E."/>
            <person name="Mardis E.R."/>
            <person name="Marra M.A."/>
            <person name="Miner T.L."/>
            <person name="Minx P."/>
            <person name="Mullikin J.C."/>
            <person name="Plumb R.W."/>
            <person name="Rogers J."/>
            <person name="Schein J.E."/>
            <person name="Sohrmann M."/>
            <person name="Spieth J."/>
            <person name="Stajich J.E."/>
            <person name="Wei C."/>
            <person name="Willey D."/>
            <person name="Wilson R.K."/>
            <person name="Durbin R."/>
            <person name="Waterston R.H."/>
        </authorList>
    </citation>
    <scope>NUCLEOTIDE SEQUENCE [LARGE SCALE GENOMIC DNA]</scope>
    <source>
        <strain evidence="1 2">AF16</strain>
    </source>
</reference>
<accession>B6IH57</accession>
<reference evidence="1 2" key="2">
    <citation type="journal article" date="2011" name="PLoS Genet.">
        <title>Caenorhabditis briggsae recombinant inbred line genotypes reveal inter-strain incompatibility and the evolution of recombination.</title>
        <authorList>
            <person name="Ross J.A."/>
            <person name="Koboldt D.C."/>
            <person name="Staisch J.E."/>
            <person name="Chamberlin H.M."/>
            <person name="Gupta B.P."/>
            <person name="Miller R.D."/>
            <person name="Baird S.E."/>
            <person name="Haag E.S."/>
        </authorList>
    </citation>
    <scope>NUCLEOTIDE SEQUENCE [LARGE SCALE GENOMIC DNA]</scope>
    <source>
        <strain evidence="1 2">AF16</strain>
    </source>
</reference>
<dbReference type="InParanoid" id="B6IH57"/>
<sequence length="109" mass="12520">MQYFPSGRTVLVIAHRLSTIRSANLIYVIMDRKVTACHPTLIKRTPLPTALYRTPAGCIRIFHSIKKPKRLAELSSELRKDGMYQTDHRRLKAAQFAAKTNSSMMQKIY</sequence>
<dbReference type="KEGG" id="cbr:CBG_25405"/>
<protein>
    <submittedName>
        <fullName evidence="1">Protein CBG25405</fullName>
    </submittedName>
</protein>